<reference evidence="1" key="1">
    <citation type="submission" date="2022-06" db="EMBL/GenBank/DDBJ databases">
        <title>Complete genome sequence of Mycobacterium pseudoshottsii NJB1907-Z4.</title>
        <authorList>
            <person name="Komine T."/>
            <person name="Fukano H."/>
            <person name="Wada S."/>
        </authorList>
    </citation>
    <scope>NUCLEOTIDE SEQUENCE</scope>
    <source>
        <strain evidence="1">NJB1907-Z4</strain>
    </source>
</reference>
<organism evidence="1 2">
    <name type="scientific">Mycobacterium pseudoshottsii</name>
    <dbReference type="NCBI Taxonomy" id="265949"/>
    <lineage>
        <taxon>Bacteria</taxon>
        <taxon>Bacillati</taxon>
        <taxon>Actinomycetota</taxon>
        <taxon>Actinomycetes</taxon>
        <taxon>Mycobacteriales</taxon>
        <taxon>Mycobacteriaceae</taxon>
        <taxon>Mycobacterium</taxon>
        <taxon>Mycobacterium ulcerans group</taxon>
    </lineage>
</organism>
<name>A0A9N7LTY0_9MYCO</name>
<keyword evidence="2" id="KW-1185">Reference proteome</keyword>
<dbReference type="EMBL" id="AP026367">
    <property type="protein sequence ID" value="BDN82972.1"/>
    <property type="molecule type" value="Genomic_DNA"/>
</dbReference>
<evidence type="ECO:0000313" key="2">
    <source>
        <dbReference type="Proteomes" id="UP001058626"/>
    </source>
</evidence>
<evidence type="ECO:0000313" key="1">
    <source>
        <dbReference type="EMBL" id="BDN82972.1"/>
    </source>
</evidence>
<dbReference type="Proteomes" id="UP001058626">
    <property type="component" value="Chromosome"/>
</dbReference>
<accession>A0A9N7LTY0</accession>
<sequence>MYGPDPLGHGRCGRKPDPIMEAESYGGLASSIIGPYVRRTPIDPSVRTRSGVHVVRDYRKKLGEVPNTDTMCCGSLHNANYDTHISRAGPATRRWLV</sequence>
<dbReference type="AlphaFoldDB" id="A0A9N7LTY0"/>
<gene>
    <name evidence="1" type="ORF">NJB1907Z4_C31870</name>
</gene>
<proteinExistence type="predicted"/>
<protein>
    <submittedName>
        <fullName evidence="1">Uncharacterized protein</fullName>
    </submittedName>
</protein>